<feature type="transmembrane region" description="Helical" evidence="5">
    <location>
        <begin position="124"/>
        <end position="151"/>
    </location>
</feature>
<organism evidence="7 8">
    <name type="scientific">Macrophomina phaseolina</name>
    <dbReference type="NCBI Taxonomy" id="35725"/>
    <lineage>
        <taxon>Eukaryota</taxon>
        <taxon>Fungi</taxon>
        <taxon>Dikarya</taxon>
        <taxon>Ascomycota</taxon>
        <taxon>Pezizomycotina</taxon>
        <taxon>Dothideomycetes</taxon>
        <taxon>Dothideomycetes incertae sedis</taxon>
        <taxon>Botryosphaeriales</taxon>
        <taxon>Botryosphaeriaceae</taxon>
        <taxon>Macrophomina</taxon>
    </lineage>
</organism>
<protein>
    <recommendedName>
        <fullName evidence="6">PSI domain-containing protein</fullName>
    </recommendedName>
</protein>
<evidence type="ECO:0000256" key="3">
    <source>
        <dbReference type="ARBA" id="ARBA00023180"/>
    </source>
</evidence>
<dbReference type="SMART" id="SM00423">
    <property type="entry name" value="PSI"/>
    <property type="match status" value="1"/>
</dbReference>
<comment type="subcellular location">
    <subcellularLocation>
        <location evidence="1">Membrane</location>
    </subcellularLocation>
</comment>
<keyword evidence="5" id="KW-1133">Transmembrane helix</keyword>
<keyword evidence="2 5" id="KW-0472">Membrane</keyword>
<evidence type="ECO:0000256" key="1">
    <source>
        <dbReference type="ARBA" id="ARBA00004370"/>
    </source>
</evidence>
<evidence type="ECO:0000313" key="8">
    <source>
        <dbReference type="Proteomes" id="UP000774617"/>
    </source>
</evidence>
<gene>
    <name evidence="7" type="ORF">B0J12DRAFT_448962</name>
</gene>
<dbReference type="InterPro" id="IPR002165">
    <property type="entry name" value="Plexin_repeat"/>
</dbReference>
<evidence type="ECO:0000259" key="6">
    <source>
        <dbReference type="SMART" id="SM00423"/>
    </source>
</evidence>
<name>A0ABQ8GF54_9PEZI</name>
<evidence type="ECO:0000256" key="2">
    <source>
        <dbReference type="ARBA" id="ARBA00023136"/>
    </source>
</evidence>
<keyword evidence="5" id="KW-0812">Transmembrane</keyword>
<keyword evidence="8" id="KW-1185">Reference proteome</keyword>
<feature type="domain" description="PSI" evidence="6">
    <location>
        <begin position="47"/>
        <end position="99"/>
    </location>
</feature>
<dbReference type="Pfam" id="PF01437">
    <property type="entry name" value="PSI"/>
    <property type="match status" value="1"/>
</dbReference>
<dbReference type="InterPro" id="IPR016201">
    <property type="entry name" value="PSI"/>
</dbReference>
<feature type="region of interest" description="Disordered" evidence="4">
    <location>
        <begin position="205"/>
        <end position="224"/>
    </location>
</feature>
<keyword evidence="3" id="KW-0325">Glycoprotein</keyword>
<evidence type="ECO:0000313" key="7">
    <source>
        <dbReference type="EMBL" id="KAH7054263.1"/>
    </source>
</evidence>
<dbReference type="EMBL" id="JAGTJR010000009">
    <property type="protein sequence ID" value="KAH7054263.1"/>
    <property type="molecule type" value="Genomic_DNA"/>
</dbReference>
<proteinExistence type="predicted"/>
<comment type="caution">
    <text evidence="7">The sequence shown here is derived from an EMBL/GenBank/DDBJ whole genome shotgun (WGS) entry which is preliminary data.</text>
</comment>
<evidence type="ECO:0000256" key="4">
    <source>
        <dbReference type="SAM" id="MobiDB-lite"/>
    </source>
</evidence>
<accession>A0ABQ8GF54</accession>
<evidence type="ECO:0000256" key="5">
    <source>
        <dbReference type="SAM" id="Phobius"/>
    </source>
</evidence>
<feature type="compositionally biased region" description="Gly residues" evidence="4">
    <location>
        <begin position="213"/>
        <end position="224"/>
    </location>
</feature>
<sequence>MASTNQPPHSALLETWLNATLSCPSRRECNSKSNHHHDPSADDRLYACWRLQTCGSCLSSSARCGWCPYSSTCVPLPPLSSTPLRLAPLAPLAHPHICPFAPERWELRTKSFGRESCNVSTTTALTAVVAFLVGAAAVFVVLALVGVVVWVMRAGRRARNGVQVVVVEGNGAGEAWREEEVWVRKGRGRGRRRWFGVRKVNGDGEDGERSALLGGGGGGNGRRN</sequence>
<dbReference type="Proteomes" id="UP000774617">
    <property type="component" value="Unassembled WGS sequence"/>
</dbReference>
<reference evidence="7 8" key="1">
    <citation type="journal article" date="2021" name="Nat. Commun.">
        <title>Genetic determinants of endophytism in the Arabidopsis root mycobiome.</title>
        <authorList>
            <person name="Mesny F."/>
            <person name="Miyauchi S."/>
            <person name="Thiergart T."/>
            <person name="Pickel B."/>
            <person name="Atanasova L."/>
            <person name="Karlsson M."/>
            <person name="Huettel B."/>
            <person name="Barry K.W."/>
            <person name="Haridas S."/>
            <person name="Chen C."/>
            <person name="Bauer D."/>
            <person name="Andreopoulos W."/>
            <person name="Pangilinan J."/>
            <person name="LaButti K."/>
            <person name="Riley R."/>
            <person name="Lipzen A."/>
            <person name="Clum A."/>
            <person name="Drula E."/>
            <person name="Henrissat B."/>
            <person name="Kohler A."/>
            <person name="Grigoriev I.V."/>
            <person name="Martin F.M."/>
            <person name="Hacquard S."/>
        </authorList>
    </citation>
    <scope>NUCLEOTIDE SEQUENCE [LARGE SCALE GENOMIC DNA]</scope>
    <source>
        <strain evidence="7 8">MPI-SDFR-AT-0080</strain>
    </source>
</reference>